<feature type="transmembrane region" description="Helical" evidence="16">
    <location>
        <begin position="958"/>
        <end position="978"/>
    </location>
</feature>
<dbReference type="PANTHER" id="PTHR24092:SF218">
    <property type="entry name" value="PHOSPHOLIPID-TRANSPORTING ATPASE"/>
    <property type="match status" value="1"/>
</dbReference>
<keyword evidence="5 15" id="KW-0479">Metal-binding</keyword>
<feature type="binding site" evidence="14">
    <location>
        <position position="562"/>
    </location>
    <ligand>
        <name>ATP</name>
        <dbReference type="ChEBI" id="CHEBI:30616"/>
    </ligand>
</feature>
<feature type="binding site" evidence="15">
    <location>
        <position position="904"/>
    </location>
    <ligand>
        <name>Mg(2+)</name>
        <dbReference type="ChEBI" id="CHEBI:18420"/>
    </ligand>
</feature>
<dbReference type="Gene3D" id="2.70.150.10">
    <property type="entry name" value="Calcium-transporting ATPase, cytoplasmic transduction domain A"/>
    <property type="match status" value="1"/>
</dbReference>
<feature type="binding site" evidence="14">
    <location>
        <position position="448"/>
    </location>
    <ligand>
        <name>ATP</name>
        <dbReference type="ChEBI" id="CHEBI:30616"/>
    </ligand>
</feature>
<dbReference type="Gene3D" id="3.40.50.1000">
    <property type="entry name" value="HAD superfamily/HAD-like"/>
    <property type="match status" value="2"/>
</dbReference>
<feature type="transmembrane region" description="Helical" evidence="16">
    <location>
        <begin position="1103"/>
        <end position="1127"/>
    </location>
</feature>
<feature type="transmembrane region" description="Helical" evidence="16">
    <location>
        <begin position="87"/>
        <end position="105"/>
    </location>
</feature>
<feature type="transmembrane region" description="Helical" evidence="16">
    <location>
        <begin position="1040"/>
        <end position="1063"/>
    </location>
</feature>
<feature type="region of interest" description="Disordered" evidence="17">
    <location>
        <begin position="1200"/>
        <end position="1246"/>
    </location>
</feature>
<comment type="subcellular location">
    <subcellularLocation>
        <location evidence="2">Endomembrane system</location>
    </subcellularLocation>
    <subcellularLocation>
        <location evidence="1 16">Membrane</location>
        <topology evidence="1 16">Multi-pass membrane protein</topology>
    </subcellularLocation>
</comment>
<dbReference type="EC" id="7.6.2.1" evidence="16"/>
<dbReference type="InterPro" id="IPR008250">
    <property type="entry name" value="ATPase_P-typ_transduc_dom_A_sf"/>
</dbReference>
<feature type="transmembrane region" description="Helical" evidence="16">
    <location>
        <begin position="990"/>
        <end position="1010"/>
    </location>
</feature>
<feature type="binding site" evidence="14">
    <location>
        <position position="659"/>
    </location>
    <ligand>
        <name>ATP</name>
        <dbReference type="ChEBI" id="CHEBI:30616"/>
    </ligand>
</feature>
<feature type="binding site" evidence="15">
    <location>
        <position position="447"/>
    </location>
    <ligand>
        <name>Mg(2+)</name>
        <dbReference type="ChEBI" id="CHEBI:18420"/>
    </ligand>
</feature>
<evidence type="ECO:0000256" key="14">
    <source>
        <dbReference type="PIRSR" id="PIRSR606539-2"/>
    </source>
</evidence>
<feature type="binding site" evidence="14">
    <location>
        <position position="742"/>
    </location>
    <ligand>
        <name>ATP</name>
        <dbReference type="ChEBI" id="CHEBI:30616"/>
    </ligand>
</feature>
<evidence type="ECO:0000256" key="6">
    <source>
        <dbReference type="ARBA" id="ARBA00022741"/>
    </source>
</evidence>
<feature type="transmembrane region" description="Helical" evidence="16">
    <location>
        <begin position="1139"/>
        <end position="1162"/>
    </location>
</feature>
<evidence type="ECO:0000313" key="22">
    <source>
        <dbReference type="Proteomes" id="UP001295684"/>
    </source>
</evidence>
<dbReference type="Pfam" id="PF00122">
    <property type="entry name" value="E1-E2_ATPase"/>
    <property type="match status" value="1"/>
</dbReference>
<dbReference type="InterPro" id="IPR044492">
    <property type="entry name" value="P_typ_ATPase_HD_dom"/>
</dbReference>
<dbReference type="SUPFAM" id="SSF56784">
    <property type="entry name" value="HAD-like"/>
    <property type="match status" value="1"/>
</dbReference>
<evidence type="ECO:0000259" key="19">
    <source>
        <dbReference type="Pfam" id="PF16209"/>
    </source>
</evidence>
<dbReference type="AlphaFoldDB" id="A0AAD1UN23"/>
<dbReference type="Proteomes" id="UP001295684">
    <property type="component" value="Unassembled WGS sequence"/>
</dbReference>
<dbReference type="InterPro" id="IPR001757">
    <property type="entry name" value="P_typ_ATPase"/>
</dbReference>
<evidence type="ECO:0000256" key="2">
    <source>
        <dbReference type="ARBA" id="ARBA00004308"/>
    </source>
</evidence>
<feature type="region of interest" description="Disordered" evidence="17">
    <location>
        <begin position="198"/>
        <end position="227"/>
    </location>
</feature>
<dbReference type="InterPro" id="IPR023298">
    <property type="entry name" value="ATPase_P-typ_TM_dom_sf"/>
</dbReference>
<evidence type="ECO:0000256" key="15">
    <source>
        <dbReference type="PIRSR" id="PIRSR606539-3"/>
    </source>
</evidence>
<keyword evidence="11 16" id="KW-0472">Membrane</keyword>
<feature type="transmembrane region" description="Helical" evidence="16">
    <location>
        <begin position="373"/>
        <end position="399"/>
    </location>
</feature>
<protein>
    <recommendedName>
        <fullName evidence="16">Phospholipid-transporting ATPase</fullName>
        <ecNumber evidence="16">7.6.2.1</ecNumber>
    </recommendedName>
</protein>
<keyword evidence="4 16" id="KW-0812">Transmembrane</keyword>
<keyword evidence="9 16" id="KW-1278">Translocase</keyword>
<dbReference type="GO" id="GO:0005886">
    <property type="term" value="C:plasma membrane"/>
    <property type="evidence" value="ECO:0007669"/>
    <property type="project" value="TreeGrafter"/>
</dbReference>
<comment type="cofactor">
    <cofactor evidence="15">
        <name>Mg(2+)</name>
        <dbReference type="ChEBI" id="CHEBI:18420"/>
    </cofactor>
</comment>
<keyword evidence="8 15" id="KW-0460">Magnesium</keyword>
<dbReference type="SFLD" id="SFLDS00003">
    <property type="entry name" value="Haloacid_Dehalogenase"/>
    <property type="match status" value="1"/>
</dbReference>
<keyword evidence="22" id="KW-1185">Reference proteome</keyword>
<dbReference type="NCBIfam" id="TIGR01652">
    <property type="entry name" value="ATPase-Plipid"/>
    <property type="match status" value="1"/>
</dbReference>
<evidence type="ECO:0000256" key="11">
    <source>
        <dbReference type="ARBA" id="ARBA00023136"/>
    </source>
</evidence>
<dbReference type="SFLD" id="SFLDG00002">
    <property type="entry name" value="C1.7:_P-type_atpase_like"/>
    <property type="match status" value="1"/>
</dbReference>
<dbReference type="InterPro" id="IPR059000">
    <property type="entry name" value="ATPase_P-type_domA"/>
</dbReference>
<dbReference type="SUPFAM" id="SSF81660">
    <property type="entry name" value="Metal cation-transporting ATPase, ATP-binding domain N"/>
    <property type="match status" value="1"/>
</dbReference>
<feature type="binding site" evidence="14">
    <location>
        <position position="904"/>
    </location>
    <ligand>
        <name>ATP</name>
        <dbReference type="ChEBI" id="CHEBI:30616"/>
    </ligand>
</feature>
<dbReference type="Pfam" id="PF13246">
    <property type="entry name" value="Cation_ATPase"/>
    <property type="match status" value="1"/>
</dbReference>
<feature type="binding site" evidence="14">
    <location>
        <position position="449"/>
    </location>
    <ligand>
        <name>ATP</name>
        <dbReference type="ChEBI" id="CHEBI:30616"/>
    </ligand>
</feature>
<accession>A0AAD1UN23</accession>
<keyword evidence="10 16" id="KW-1133">Transmembrane helix</keyword>
<comment type="similarity">
    <text evidence="3 16">Belongs to the cation transport ATPase (P-type) (TC 3.A.3) family. Type IV subfamily.</text>
</comment>
<comment type="catalytic activity">
    <reaction evidence="12 16">
        <text>ATP + H2O + phospholipidSide 1 = ADP + phosphate + phospholipidSide 2.</text>
        <dbReference type="EC" id="7.6.2.1"/>
    </reaction>
</comment>
<dbReference type="PRINTS" id="PR00119">
    <property type="entry name" value="CATATPASE"/>
</dbReference>
<feature type="binding site" evidence="14">
    <location>
        <position position="625"/>
    </location>
    <ligand>
        <name>ATP</name>
        <dbReference type="ChEBI" id="CHEBI:30616"/>
    </ligand>
</feature>
<keyword evidence="6 14" id="KW-0547">Nucleotide-binding</keyword>
<evidence type="ECO:0000256" key="9">
    <source>
        <dbReference type="ARBA" id="ARBA00022967"/>
    </source>
</evidence>
<dbReference type="Pfam" id="PF16212">
    <property type="entry name" value="PhoLip_ATPase_C"/>
    <property type="match status" value="1"/>
</dbReference>
<evidence type="ECO:0000256" key="13">
    <source>
        <dbReference type="PIRSR" id="PIRSR606539-1"/>
    </source>
</evidence>
<feature type="transmembrane region" description="Helical" evidence="16">
    <location>
        <begin position="49"/>
        <end position="75"/>
    </location>
</feature>
<dbReference type="EMBL" id="CAMPGE010009137">
    <property type="protein sequence ID" value="CAI2368010.1"/>
    <property type="molecule type" value="Genomic_DNA"/>
</dbReference>
<dbReference type="SUPFAM" id="SSF81665">
    <property type="entry name" value="Calcium ATPase, transmembrane domain M"/>
    <property type="match status" value="1"/>
</dbReference>
<feature type="binding site" evidence="14">
    <location>
        <position position="873"/>
    </location>
    <ligand>
        <name>ATP</name>
        <dbReference type="ChEBI" id="CHEBI:30616"/>
    </ligand>
</feature>
<dbReference type="Gene3D" id="3.40.1110.10">
    <property type="entry name" value="Calcium-transporting ATPase, cytoplasmic domain N"/>
    <property type="match status" value="2"/>
</dbReference>
<name>A0AAD1UN23_EUPCR</name>
<dbReference type="InterPro" id="IPR032631">
    <property type="entry name" value="P-type_ATPase_N"/>
</dbReference>
<dbReference type="GO" id="GO:0016887">
    <property type="term" value="F:ATP hydrolysis activity"/>
    <property type="evidence" value="ECO:0007669"/>
    <property type="project" value="InterPro"/>
</dbReference>
<evidence type="ECO:0000256" key="4">
    <source>
        <dbReference type="ARBA" id="ARBA00022692"/>
    </source>
</evidence>
<feature type="domain" description="P-type ATPase A" evidence="18">
    <location>
        <begin position="119"/>
        <end position="186"/>
    </location>
</feature>
<feature type="binding site" evidence="15">
    <location>
        <position position="900"/>
    </location>
    <ligand>
        <name>Mg(2+)</name>
        <dbReference type="ChEBI" id="CHEBI:18420"/>
    </ligand>
</feature>
<dbReference type="InterPro" id="IPR036412">
    <property type="entry name" value="HAD-like_sf"/>
</dbReference>
<dbReference type="GO" id="GO:0045332">
    <property type="term" value="P:phospholipid translocation"/>
    <property type="evidence" value="ECO:0007669"/>
    <property type="project" value="TreeGrafter"/>
</dbReference>
<dbReference type="Pfam" id="PF16209">
    <property type="entry name" value="PhoLip_ATPase_N"/>
    <property type="match status" value="1"/>
</dbReference>
<dbReference type="GO" id="GO:0140326">
    <property type="term" value="F:ATPase-coupled intramembrane lipid transporter activity"/>
    <property type="evidence" value="ECO:0007669"/>
    <property type="project" value="UniProtKB-EC"/>
</dbReference>
<dbReference type="Gene3D" id="1.20.1110.10">
    <property type="entry name" value="Calcium-transporting ATPase, transmembrane domain"/>
    <property type="match status" value="1"/>
</dbReference>
<dbReference type="InterPro" id="IPR032630">
    <property type="entry name" value="P_typ_ATPase_c"/>
</dbReference>
<dbReference type="GO" id="GO:0000287">
    <property type="term" value="F:magnesium ion binding"/>
    <property type="evidence" value="ECO:0007669"/>
    <property type="project" value="UniProtKB-UniRule"/>
</dbReference>
<dbReference type="SFLD" id="SFLDF00027">
    <property type="entry name" value="p-type_atpase"/>
    <property type="match status" value="1"/>
</dbReference>
<feature type="binding site" evidence="14">
    <location>
        <position position="603"/>
    </location>
    <ligand>
        <name>ATP</name>
        <dbReference type="ChEBI" id="CHEBI:30616"/>
    </ligand>
</feature>
<dbReference type="NCBIfam" id="TIGR01494">
    <property type="entry name" value="ATPase_P-type"/>
    <property type="match status" value="1"/>
</dbReference>
<dbReference type="InterPro" id="IPR018303">
    <property type="entry name" value="ATPase_P-typ_P_site"/>
</dbReference>
<feature type="active site" description="4-aspartylphosphate intermediate" evidence="13">
    <location>
        <position position="447"/>
    </location>
</feature>
<feature type="domain" description="P-type ATPase N-terminal" evidence="19">
    <location>
        <begin position="38"/>
        <end position="88"/>
    </location>
</feature>
<feature type="compositionally biased region" description="Basic and acidic residues" evidence="17">
    <location>
        <begin position="208"/>
        <end position="227"/>
    </location>
</feature>
<reference evidence="21" key="1">
    <citation type="submission" date="2023-07" db="EMBL/GenBank/DDBJ databases">
        <authorList>
            <consortium name="AG Swart"/>
            <person name="Singh M."/>
            <person name="Singh A."/>
            <person name="Seah K."/>
            <person name="Emmerich C."/>
        </authorList>
    </citation>
    <scope>NUCLEOTIDE SEQUENCE</scope>
    <source>
        <strain evidence="21">DP1</strain>
    </source>
</reference>
<evidence type="ECO:0000256" key="1">
    <source>
        <dbReference type="ARBA" id="ARBA00004141"/>
    </source>
</evidence>
<evidence type="ECO:0000259" key="18">
    <source>
        <dbReference type="Pfam" id="PF00122"/>
    </source>
</evidence>
<evidence type="ECO:0000256" key="5">
    <source>
        <dbReference type="ARBA" id="ARBA00022723"/>
    </source>
</evidence>
<dbReference type="PANTHER" id="PTHR24092">
    <property type="entry name" value="PROBABLE PHOSPHOLIPID-TRANSPORTING ATPASE"/>
    <property type="match status" value="1"/>
</dbReference>
<gene>
    <name evidence="21" type="ORF">ECRASSUSDP1_LOCUS9299</name>
</gene>
<organism evidence="21 22">
    <name type="scientific">Euplotes crassus</name>
    <dbReference type="NCBI Taxonomy" id="5936"/>
    <lineage>
        <taxon>Eukaryota</taxon>
        <taxon>Sar</taxon>
        <taxon>Alveolata</taxon>
        <taxon>Ciliophora</taxon>
        <taxon>Intramacronucleata</taxon>
        <taxon>Spirotrichea</taxon>
        <taxon>Hypotrichia</taxon>
        <taxon>Euplotida</taxon>
        <taxon>Euplotidae</taxon>
        <taxon>Moneuplotes</taxon>
    </lineage>
</organism>
<evidence type="ECO:0000259" key="20">
    <source>
        <dbReference type="Pfam" id="PF16212"/>
    </source>
</evidence>
<evidence type="ECO:0000256" key="8">
    <source>
        <dbReference type="ARBA" id="ARBA00022842"/>
    </source>
</evidence>
<evidence type="ECO:0000256" key="12">
    <source>
        <dbReference type="ARBA" id="ARBA00034036"/>
    </source>
</evidence>
<feature type="compositionally biased region" description="Basic and acidic residues" evidence="17">
    <location>
        <begin position="1232"/>
        <end position="1246"/>
    </location>
</feature>
<proteinExistence type="inferred from homology"/>
<dbReference type="InterPro" id="IPR023214">
    <property type="entry name" value="HAD_sf"/>
</dbReference>
<evidence type="ECO:0000256" key="10">
    <source>
        <dbReference type="ARBA" id="ARBA00022989"/>
    </source>
</evidence>
<sequence>MEKLKSLCCKPKSQDDIDKGVTIHFGKGSEESNRHLGASNRTRTAKYTWYSWLPLSILFQFTRAANIYFLIISILTAMPFSPKSPGSMIGTFSAVLIFTSLKELFEDVFRWISDREVNNAKTQVLDNSSGEFQEKRWKDIKLGDIIRVGKDESFPCDMLCITSRKEKINVDTMNLDGETMLKPKKIVDDKIFQYIKGDNNESESNAGDIKESHSENEINNEEKPELKKSTDIQKYANKLSQLKGRIECNSPNEDIEHWDGTVFLNDFPLRKEDDKDILGDIDSMLLRGCYLRNTTYCIGIAVHLGRESKIMMNAKKPPRKVSNLMKLMNKMLYTVFGFQLAIITLFATCSVIWTRTKGKDYEYIDQDGDNPDFGTWIIQLLTYWVAYSHLIPISLYVMIEILKLVQALLIKWDKDIGANPDIDEKAAECKNSDLIEELGQVDFVFSDKTGTLTCNQMIFKSCTVGGRIYSEREESENGGFPINSQFRNSDDNINAARDMSEEGEQLSWFEEAQKGDEKLLDFFNHMSICHSVTVDVDNEPDSNEDEKEDSGCPLYQCQSPDELALVKASLQCGIKLVDTKGGCYFIEEDGEVSKYQIHAEFKFDSDRKRMSVVVEINGEYYLYTKGADNQMITQINFHDKQEEETLRAHLYKFAVEGLRTLVMAKKKISKKEKDEIVDGIYNIQSSSAKNKGEQYFDLYCKHEVGLTFVGASAIEDKLQDEVPETIEKLMEANIRVWVLTGDKQETAIEIAKSCRLIQEDMDTIELSVKMNDRKKRDDEEDREYQERIKKEREDYKSELVGKINEGIKAIEKDILYLTQEEIFGLPLKRLEKKGRQIALVVDGPTLGLILENEQIGRLFLSLGLYSKSVVCCRVSPKQKSEVVAIVKKVKPSCIRLSIGDGANDVPMIMEANIGVGIRGKEGTQAVRSSDYAISQFKYLEKLLLFHGRLGYRRVSWMVCYYFYKNIVLVFTEIYFAFFNGFSGQIYFMDWLPMLYNSLWTSLTCLFAYAIERDVVYDVSKNYPKLYEAGQQNQYFTLWIFWKWVILALFHGVITFFGCTYGFSGIIDSSGKTDDFWFASTIAFSSIIHLVTCKLAIELNFLNVVAIIAGVGSLLFYWLFVIVFNTAFFSQLLQPELEYVYFRIFSNFNAWLAIFFVPLIALLPDMTIKYFGKLYYPDASDQIIARTYKRDKSFIQTWKNKNDSSTKSLDSAPEHGKNFQNLENHRSPKRNLRPNENRYSSDKDEEE</sequence>
<feature type="binding site" evidence="14">
    <location>
        <position position="741"/>
    </location>
    <ligand>
        <name>ATP</name>
        <dbReference type="ChEBI" id="CHEBI:30616"/>
    </ligand>
</feature>
<evidence type="ECO:0000313" key="21">
    <source>
        <dbReference type="EMBL" id="CAI2368010.1"/>
    </source>
</evidence>
<feature type="transmembrane region" description="Helical" evidence="16">
    <location>
        <begin position="1075"/>
        <end position="1096"/>
    </location>
</feature>
<dbReference type="PROSITE" id="PS00154">
    <property type="entry name" value="ATPASE_E1_E2"/>
    <property type="match status" value="1"/>
</dbReference>
<keyword evidence="7 14" id="KW-0067">ATP-binding</keyword>
<dbReference type="InterPro" id="IPR006539">
    <property type="entry name" value="P-type_ATPase_IV"/>
</dbReference>
<evidence type="ECO:0000256" key="17">
    <source>
        <dbReference type="SAM" id="MobiDB-lite"/>
    </source>
</evidence>
<dbReference type="SUPFAM" id="SSF81653">
    <property type="entry name" value="Calcium ATPase, transduction domain A"/>
    <property type="match status" value="1"/>
</dbReference>
<evidence type="ECO:0000256" key="3">
    <source>
        <dbReference type="ARBA" id="ARBA00008109"/>
    </source>
</evidence>
<feature type="binding site" evidence="14">
    <location>
        <position position="740"/>
    </location>
    <ligand>
        <name>ATP</name>
        <dbReference type="ChEBI" id="CHEBI:30616"/>
    </ligand>
</feature>
<dbReference type="GO" id="GO:0005524">
    <property type="term" value="F:ATP binding"/>
    <property type="evidence" value="ECO:0007669"/>
    <property type="project" value="UniProtKB-UniRule"/>
</dbReference>
<feature type="binding site" evidence="14">
    <location>
        <position position="879"/>
    </location>
    <ligand>
        <name>ATP</name>
        <dbReference type="ChEBI" id="CHEBI:30616"/>
    </ligand>
</feature>
<feature type="binding site" evidence="14">
    <location>
        <position position="447"/>
    </location>
    <ligand>
        <name>ATP</name>
        <dbReference type="ChEBI" id="CHEBI:30616"/>
    </ligand>
</feature>
<comment type="caution">
    <text evidence="21">The sequence shown here is derived from an EMBL/GenBank/DDBJ whole genome shotgun (WGS) entry which is preliminary data.</text>
</comment>
<feature type="binding site" evidence="15">
    <location>
        <position position="449"/>
    </location>
    <ligand>
        <name>Mg(2+)</name>
        <dbReference type="ChEBI" id="CHEBI:18420"/>
    </ligand>
</feature>
<feature type="domain" description="P-type ATPase C-terminal" evidence="20">
    <location>
        <begin position="926"/>
        <end position="1176"/>
    </location>
</feature>
<evidence type="ECO:0000256" key="7">
    <source>
        <dbReference type="ARBA" id="ARBA00022840"/>
    </source>
</evidence>
<feature type="transmembrane region" description="Helical" evidence="16">
    <location>
        <begin position="332"/>
        <end position="353"/>
    </location>
</feature>
<feature type="binding site" evidence="14">
    <location>
        <position position="903"/>
    </location>
    <ligand>
        <name>ATP</name>
        <dbReference type="ChEBI" id="CHEBI:30616"/>
    </ligand>
</feature>
<dbReference type="InterPro" id="IPR023299">
    <property type="entry name" value="ATPase_P-typ_cyto_dom_N"/>
</dbReference>
<evidence type="ECO:0000256" key="16">
    <source>
        <dbReference type="RuleBase" id="RU362033"/>
    </source>
</evidence>